<evidence type="ECO:0000313" key="3">
    <source>
        <dbReference type="Proteomes" id="UP000276260"/>
    </source>
</evidence>
<comment type="caution">
    <text evidence="2">The sequence shown here is derived from an EMBL/GenBank/DDBJ whole genome shotgun (WGS) entry which is preliminary data.</text>
</comment>
<feature type="domain" description="Tyrosine specific protein phosphatases" evidence="1">
    <location>
        <begin position="85"/>
        <end position="156"/>
    </location>
</feature>
<dbReference type="RefSeq" id="WP_046519640.1">
    <property type="nucleotide sequence ID" value="NZ_LAVS01000015.1"/>
</dbReference>
<reference evidence="2 3" key="1">
    <citation type="submission" date="2018-11" db="EMBL/GenBank/DDBJ databases">
        <title>Draft genome analysis of Rheinheimera mesophila isolated from an industrial waste site.</title>
        <authorList>
            <person name="Yu Q."/>
            <person name="Qi Y."/>
            <person name="Zhang H."/>
            <person name="Lu Y."/>
            <person name="Pu J."/>
        </authorList>
    </citation>
    <scope>NUCLEOTIDE SEQUENCE [LARGE SCALE GENOMIC DNA]</scope>
    <source>
        <strain evidence="2 3">IITR13</strain>
    </source>
</reference>
<dbReference type="Proteomes" id="UP000276260">
    <property type="component" value="Unassembled WGS sequence"/>
</dbReference>
<dbReference type="InterPro" id="IPR000387">
    <property type="entry name" value="Tyr_Pase_dom"/>
</dbReference>
<accession>A0A3P3QU81</accession>
<dbReference type="Pfam" id="PF22785">
    <property type="entry name" value="Tc-R-P"/>
    <property type="match status" value="1"/>
</dbReference>
<dbReference type="PROSITE" id="PS00383">
    <property type="entry name" value="TYR_PHOSPHATASE_1"/>
    <property type="match status" value="1"/>
</dbReference>
<dbReference type="InterPro" id="IPR029021">
    <property type="entry name" value="Prot-tyrosine_phosphatase-like"/>
</dbReference>
<evidence type="ECO:0000313" key="2">
    <source>
        <dbReference type="EMBL" id="RRJ23910.1"/>
    </source>
</evidence>
<dbReference type="InterPro" id="IPR016130">
    <property type="entry name" value="Tyr_Pase_AS"/>
</dbReference>
<dbReference type="EMBL" id="RRCF01000001">
    <property type="protein sequence ID" value="RRJ23910.1"/>
    <property type="molecule type" value="Genomic_DNA"/>
</dbReference>
<keyword evidence="3" id="KW-1185">Reference proteome</keyword>
<evidence type="ECO:0000259" key="1">
    <source>
        <dbReference type="PROSITE" id="PS50056"/>
    </source>
</evidence>
<protein>
    <submittedName>
        <fullName evidence="2">Protein phosphatase</fullName>
    </submittedName>
</protein>
<proteinExistence type="predicted"/>
<dbReference type="SUPFAM" id="SSF52799">
    <property type="entry name" value="(Phosphotyrosine protein) phosphatases II"/>
    <property type="match status" value="1"/>
</dbReference>
<gene>
    <name evidence="2" type="ORF">EIK76_07625</name>
</gene>
<sequence length="161" mass="17709">MSHPFDELVLEGSAALLFTPCPGTKTEGLKDSLLRLKQAGASAILTLMPEDEIARNQVMDLPILCKELGLAWFHCPIEDDQAPLADFAAAWQQQGPQIHQLLKDGKKVAIHCKGGSGRTGLVAAQIMVERGIDKERIRQRIQALRPYALTLAPHQAYFQSL</sequence>
<dbReference type="AlphaFoldDB" id="A0A3P3QU81"/>
<dbReference type="Gene3D" id="3.90.190.10">
    <property type="entry name" value="Protein tyrosine phosphatase superfamily"/>
    <property type="match status" value="1"/>
</dbReference>
<name>A0A3P3QU81_9GAMM</name>
<organism evidence="2 3">
    <name type="scientific">Rheinheimera mesophila</name>
    <dbReference type="NCBI Taxonomy" id="1547515"/>
    <lineage>
        <taxon>Bacteria</taxon>
        <taxon>Pseudomonadati</taxon>
        <taxon>Pseudomonadota</taxon>
        <taxon>Gammaproteobacteria</taxon>
        <taxon>Chromatiales</taxon>
        <taxon>Chromatiaceae</taxon>
        <taxon>Rheinheimera</taxon>
    </lineage>
</organism>
<dbReference type="OrthoDB" id="9806482at2"/>
<dbReference type="PROSITE" id="PS50056">
    <property type="entry name" value="TYR_PHOSPHATASE_2"/>
    <property type="match status" value="1"/>
</dbReference>